<reference evidence="1" key="1">
    <citation type="submission" date="2021-06" db="EMBL/GenBank/DDBJ databases">
        <authorList>
            <person name="Kallberg Y."/>
            <person name="Tangrot J."/>
            <person name="Rosling A."/>
        </authorList>
    </citation>
    <scope>NUCLEOTIDE SEQUENCE</scope>
    <source>
        <strain evidence="1">87-6 pot B 2015</strain>
    </source>
</reference>
<keyword evidence="2" id="KW-1185">Reference proteome</keyword>
<comment type="caution">
    <text evidence="1">The sequence shown here is derived from an EMBL/GenBank/DDBJ whole genome shotgun (WGS) entry which is preliminary data.</text>
</comment>
<protein>
    <submittedName>
        <fullName evidence="1">8417_t:CDS:1</fullName>
    </submittedName>
</protein>
<dbReference type="AlphaFoldDB" id="A0A9N9C8M9"/>
<accession>A0A9N9C8M9</accession>
<sequence length="501" mass="59157">MSFNNNLPNECIQNILRHVKKSDYNTFHAAILINRKWCQNGIMFLWQQPFNIPVNFKHRYKLISIFHYFFDVNQDELYSTIAPSFNYPSFLKSLHSDNLAKIVLEWIAKHTFKPKKTRKQNRNERTKLYQPTFFTLYRNNNTSSVGSMIKFNLFKKIFKSKFSFDSKSFQEKFSLIIQSILNVVAENCVNIECLRVGNEYSEYVEDYLLKHECFKHLTTFKCHQPNIDPTIFLRFSNYMQNINTLSITISNNNIFDDCKLKELVHLIDSQRHLQSLSIRNQYNADMSLLFEAMSRKSNTLRKLELISHRNLKHDEAKHLSHCVNLNELSIYGVRICQELDPLLFNSKFYHLKVLKFVETSWFYESSSSSPFISMITNNGALLNHLHLDLDLKHNLNLLRTISKCCLNLSTFIITINEGEMFRLLYPIFKNCKNLKSIHIYKIHKDGITEEILTDFINHISINLSSLVLNKIKFFLNDYHGDEIGKQVLLVQLMRYFIQSSL</sequence>
<dbReference type="Proteomes" id="UP000789375">
    <property type="component" value="Unassembled WGS sequence"/>
</dbReference>
<gene>
    <name evidence="1" type="ORF">FMOSSE_LOCUS8465</name>
</gene>
<dbReference type="SUPFAM" id="SSF52047">
    <property type="entry name" value="RNI-like"/>
    <property type="match status" value="1"/>
</dbReference>
<name>A0A9N9C8M9_FUNMO</name>
<proteinExistence type="predicted"/>
<organism evidence="1 2">
    <name type="scientific">Funneliformis mosseae</name>
    <name type="common">Endomycorrhizal fungus</name>
    <name type="synonym">Glomus mosseae</name>
    <dbReference type="NCBI Taxonomy" id="27381"/>
    <lineage>
        <taxon>Eukaryota</taxon>
        <taxon>Fungi</taxon>
        <taxon>Fungi incertae sedis</taxon>
        <taxon>Mucoromycota</taxon>
        <taxon>Glomeromycotina</taxon>
        <taxon>Glomeromycetes</taxon>
        <taxon>Glomerales</taxon>
        <taxon>Glomeraceae</taxon>
        <taxon>Funneliformis</taxon>
    </lineage>
</organism>
<evidence type="ECO:0000313" key="1">
    <source>
        <dbReference type="EMBL" id="CAG8591505.1"/>
    </source>
</evidence>
<evidence type="ECO:0000313" key="2">
    <source>
        <dbReference type="Proteomes" id="UP000789375"/>
    </source>
</evidence>
<dbReference type="EMBL" id="CAJVPP010002200">
    <property type="protein sequence ID" value="CAG8591505.1"/>
    <property type="molecule type" value="Genomic_DNA"/>
</dbReference>
<dbReference type="Gene3D" id="3.80.10.10">
    <property type="entry name" value="Ribonuclease Inhibitor"/>
    <property type="match status" value="1"/>
</dbReference>
<dbReference type="InterPro" id="IPR032675">
    <property type="entry name" value="LRR_dom_sf"/>
</dbReference>